<dbReference type="PANTHER" id="PTHR33048:SF47">
    <property type="entry name" value="INTEGRAL MEMBRANE PROTEIN-RELATED"/>
    <property type="match status" value="1"/>
</dbReference>
<keyword evidence="3 7" id="KW-1133">Transmembrane helix</keyword>
<dbReference type="OrthoDB" id="10017208at2759"/>
<feature type="domain" description="Rhodopsin" evidence="8">
    <location>
        <begin position="43"/>
        <end position="282"/>
    </location>
</feature>
<feature type="transmembrane region" description="Helical" evidence="7">
    <location>
        <begin position="220"/>
        <end position="244"/>
    </location>
</feature>
<organism evidence="9 10">
    <name type="scientific">Lophiotrema nucula</name>
    <dbReference type="NCBI Taxonomy" id="690887"/>
    <lineage>
        <taxon>Eukaryota</taxon>
        <taxon>Fungi</taxon>
        <taxon>Dikarya</taxon>
        <taxon>Ascomycota</taxon>
        <taxon>Pezizomycotina</taxon>
        <taxon>Dothideomycetes</taxon>
        <taxon>Pleosporomycetidae</taxon>
        <taxon>Pleosporales</taxon>
        <taxon>Lophiotremataceae</taxon>
        <taxon>Lophiotrema</taxon>
    </lineage>
</organism>
<feature type="transmembrane region" description="Helical" evidence="7">
    <location>
        <begin position="26"/>
        <end position="47"/>
    </location>
</feature>
<dbReference type="Pfam" id="PF20684">
    <property type="entry name" value="Fung_rhodopsin"/>
    <property type="match status" value="1"/>
</dbReference>
<reference evidence="9" key="1">
    <citation type="journal article" date="2020" name="Stud. Mycol.">
        <title>101 Dothideomycetes genomes: a test case for predicting lifestyles and emergence of pathogens.</title>
        <authorList>
            <person name="Haridas S."/>
            <person name="Albert R."/>
            <person name="Binder M."/>
            <person name="Bloem J."/>
            <person name="Labutti K."/>
            <person name="Salamov A."/>
            <person name="Andreopoulos B."/>
            <person name="Baker S."/>
            <person name="Barry K."/>
            <person name="Bills G."/>
            <person name="Bluhm B."/>
            <person name="Cannon C."/>
            <person name="Castanera R."/>
            <person name="Culley D."/>
            <person name="Daum C."/>
            <person name="Ezra D."/>
            <person name="Gonzalez J."/>
            <person name="Henrissat B."/>
            <person name="Kuo A."/>
            <person name="Liang C."/>
            <person name="Lipzen A."/>
            <person name="Lutzoni F."/>
            <person name="Magnuson J."/>
            <person name="Mondo S."/>
            <person name="Nolan M."/>
            <person name="Ohm R."/>
            <person name="Pangilinan J."/>
            <person name="Park H.-J."/>
            <person name="Ramirez L."/>
            <person name="Alfaro M."/>
            <person name="Sun H."/>
            <person name="Tritt A."/>
            <person name="Yoshinaga Y."/>
            <person name="Zwiers L.-H."/>
            <person name="Turgeon B."/>
            <person name="Goodwin S."/>
            <person name="Spatafora J."/>
            <person name="Crous P."/>
            <person name="Grigoriev I."/>
        </authorList>
    </citation>
    <scope>NUCLEOTIDE SEQUENCE</scope>
    <source>
        <strain evidence="9">CBS 627.86</strain>
    </source>
</reference>
<dbReference type="PANTHER" id="PTHR33048">
    <property type="entry name" value="PTH11-LIKE INTEGRAL MEMBRANE PROTEIN (AFU_ORTHOLOGUE AFUA_5G11245)"/>
    <property type="match status" value="1"/>
</dbReference>
<feature type="transmembrane region" description="Helical" evidence="7">
    <location>
        <begin position="59"/>
        <end position="80"/>
    </location>
</feature>
<evidence type="ECO:0000313" key="10">
    <source>
        <dbReference type="Proteomes" id="UP000799770"/>
    </source>
</evidence>
<evidence type="ECO:0000256" key="4">
    <source>
        <dbReference type="ARBA" id="ARBA00023136"/>
    </source>
</evidence>
<evidence type="ECO:0000256" key="7">
    <source>
        <dbReference type="SAM" id="Phobius"/>
    </source>
</evidence>
<protein>
    <recommendedName>
        <fullName evidence="8">Rhodopsin domain-containing protein</fullName>
    </recommendedName>
</protein>
<dbReference type="AlphaFoldDB" id="A0A6A5ZXH3"/>
<keyword evidence="10" id="KW-1185">Reference proteome</keyword>
<proteinExistence type="inferred from homology"/>
<sequence>MPPHALDLRQESRPRTDFEAENDTKIILFMIIFSSLALAAVALRIVSKWMQWARLAWDDVLLLFALAQMLTMNVLFVLTIKRGGLGRHVSTITDHQLAFFMKMYFIAGVVMPTCYATAKLSMLWLLYTTFSFRNFRKIVRFLGIVVMFYWIAAVVLDTFICYPINARWNSKVKGTCSNKVIQVEYFATPIPWIITDFAILIAPLPSLWVMKVSRARQIGLITLFGFGIATCAVACKRYVTLLGIDDEDITYGLVEPVIWTMVESSTTIICAALPASTPALKRVMPTAHLTRFIEYVEDQFYAWKDKSTDWRNSARNMQAAQAPVEPPGTSAPTSRLDLTPI</sequence>
<evidence type="ECO:0000256" key="6">
    <source>
        <dbReference type="SAM" id="MobiDB-lite"/>
    </source>
</evidence>
<feature type="transmembrane region" description="Helical" evidence="7">
    <location>
        <begin position="103"/>
        <end position="127"/>
    </location>
</feature>
<comment type="subcellular location">
    <subcellularLocation>
        <location evidence="1">Membrane</location>
        <topology evidence="1">Multi-pass membrane protein</topology>
    </subcellularLocation>
</comment>
<dbReference type="GO" id="GO:0016020">
    <property type="term" value="C:membrane"/>
    <property type="evidence" value="ECO:0007669"/>
    <property type="project" value="UniProtKB-SubCell"/>
</dbReference>
<dbReference type="EMBL" id="ML977310">
    <property type="protein sequence ID" value="KAF2123088.1"/>
    <property type="molecule type" value="Genomic_DNA"/>
</dbReference>
<feature type="transmembrane region" description="Helical" evidence="7">
    <location>
        <begin position="185"/>
        <end position="208"/>
    </location>
</feature>
<name>A0A6A5ZXH3_9PLEO</name>
<gene>
    <name evidence="9" type="ORF">BDV96DRAFT_639635</name>
</gene>
<evidence type="ECO:0000256" key="5">
    <source>
        <dbReference type="ARBA" id="ARBA00038359"/>
    </source>
</evidence>
<evidence type="ECO:0000259" key="8">
    <source>
        <dbReference type="Pfam" id="PF20684"/>
    </source>
</evidence>
<comment type="similarity">
    <text evidence="5">Belongs to the SAT4 family.</text>
</comment>
<evidence type="ECO:0000313" key="9">
    <source>
        <dbReference type="EMBL" id="KAF2123088.1"/>
    </source>
</evidence>
<dbReference type="InterPro" id="IPR049326">
    <property type="entry name" value="Rhodopsin_dom_fungi"/>
</dbReference>
<feature type="region of interest" description="Disordered" evidence="6">
    <location>
        <begin position="314"/>
        <end position="341"/>
    </location>
</feature>
<feature type="transmembrane region" description="Helical" evidence="7">
    <location>
        <begin position="139"/>
        <end position="165"/>
    </location>
</feature>
<evidence type="ECO:0000256" key="3">
    <source>
        <dbReference type="ARBA" id="ARBA00022989"/>
    </source>
</evidence>
<dbReference type="InterPro" id="IPR052337">
    <property type="entry name" value="SAT4-like"/>
</dbReference>
<keyword evidence="4 7" id="KW-0472">Membrane</keyword>
<keyword evidence="2 7" id="KW-0812">Transmembrane</keyword>
<accession>A0A6A5ZXH3</accession>
<evidence type="ECO:0000256" key="2">
    <source>
        <dbReference type="ARBA" id="ARBA00022692"/>
    </source>
</evidence>
<evidence type="ECO:0000256" key="1">
    <source>
        <dbReference type="ARBA" id="ARBA00004141"/>
    </source>
</evidence>
<dbReference type="Proteomes" id="UP000799770">
    <property type="component" value="Unassembled WGS sequence"/>
</dbReference>